<sequence>MEEEKLHNPTVRVLDILETAYSHENGISFTELSRQTGISKGTLHPIVMTLVAKGYLQCQHSLFTLGKSCFRLGYAYTRTLSCLDIVKAHMEEIVTACNEICQLGVLEGMNVLYIAKMEPQQAIRVSSSVGATLAAYATSLGKSLLSCYTDEEVRRICPPVLQQYTEQTVRTVDELLSQLHTIRKQGYALENGEVNKDIECISIPIQVADQTMAISVSLPIYRSTPEKQQEILRILKRHKSEIAEQTAGLQQDLSFI</sequence>
<dbReference type="InterPro" id="IPR029016">
    <property type="entry name" value="GAF-like_dom_sf"/>
</dbReference>
<proteinExistence type="predicted"/>
<dbReference type="InterPro" id="IPR014757">
    <property type="entry name" value="Tscrpt_reg_IclR_C"/>
</dbReference>
<evidence type="ECO:0000256" key="3">
    <source>
        <dbReference type="ARBA" id="ARBA00023163"/>
    </source>
</evidence>
<dbReference type="InterPro" id="IPR050707">
    <property type="entry name" value="HTH_MetabolicPath_Reg"/>
</dbReference>
<comment type="caution">
    <text evidence="7">The sequence shown here is derived from an EMBL/GenBank/DDBJ whole genome shotgun (WGS) entry which is preliminary data.</text>
</comment>
<dbReference type="Gene3D" id="3.30.450.40">
    <property type="match status" value="1"/>
</dbReference>
<dbReference type="GO" id="GO:0003700">
    <property type="term" value="F:DNA-binding transcription factor activity"/>
    <property type="evidence" value="ECO:0007669"/>
    <property type="project" value="TreeGrafter"/>
</dbReference>
<dbReference type="EMBL" id="JABAFG010000001">
    <property type="protein sequence ID" value="NME27200.1"/>
    <property type="molecule type" value="Genomic_DNA"/>
</dbReference>
<reference evidence="7 8" key="1">
    <citation type="submission" date="2020-04" db="EMBL/GenBank/DDBJ databases">
        <authorList>
            <person name="Hitch T.C.A."/>
            <person name="Wylensek D."/>
            <person name="Clavel T."/>
        </authorList>
    </citation>
    <scope>NUCLEOTIDE SEQUENCE [LARGE SCALE GENOMIC DNA]</scope>
    <source>
        <strain evidence="7 8">Oil-RF-744-FAT-WT-6-1</strain>
    </source>
</reference>
<evidence type="ECO:0000259" key="4">
    <source>
        <dbReference type="PROSITE" id="PS51077"/>
    </source>
</evidence>
<dbReference type="GO" id="GO:0045892">
    <property type="term" value="P:negative regulation of DNA-templated transcription"/>
    <property type="evidence" value="ECO:0007669"/>
    <property type="project" value="TreeGrafter"/>
</dbReference>
<evidence type="ECO:0000256" key="1">
    <source>
        <dbReference type="ARBA" id="ARBA00023015"/>
    </source>
</evidence>
<keyword evidence="2" id="KW-0238">DNA-binding</keyword>
<dbReference type="PANTHER" id="PTHR30136">
    <property type="entry name" value="HELIX-TURN-HELIX TRANSCRIPTIONAL REGULATOR, ICLR FAMILY"/>
    <property type="match status" value="1"/>
</dbReference>
<dbReference type="GO" id="GO:0003677">
    <property type="term" value="F:DNA binding"/>
    <property type="evidence" value="ECO:0007669"/>
    <property type="project" value="UniProtKB-KW"/>
</dbReference>
<dbReference type="SUPFAM" id="SSF55781">
    <property type="entry name" value="GAF domain-like"/>
    <property type="match status" value="1"/>
</dbReference>
<dbReference type="Proteomes" id="UP001605989">
    <property type="component" value="Unassembled WGS sequence"/>
</dbReference>
<feature type="domain" description="IclR-ED" evidence="5">
    <location>
        <begin position="68"/>
        <end position="248"/>
    </location>
</feature>
<dbReference type="RefSeq" id="WP_059076364.1">
    <property type="nucleotide sequence ID" value="NZ_CP011940.1"/>
</dbReference>
<dbReference type="OrthoDB" id="9791752at2"/>
<dbReference type="Gene3D" id="1.10.10.10">
    <property type="entry name" value="Winged helix-like DNA-binding domain superfamily/Winged helix DNA-binding domain"/>
    <property type="match status" value="1"/>
</dbReference>
<dbReference type="PANTHER" id="PTHR30136:SF24">
    <property type="entry name" value="HTH-TYPE TRANSCRIPTIONAL REPRESSOR ALLR"/>
    <property type="match status" value="1"/>
</dbReference>
<name>A0A848BQ05_9FIRM</name>
<evidence type="ECO:0000256" key="2">
    <source>
        <dbReference type="ARBA" id="ARBA00023125"/>
    </source>
</evidence>
<dbReference type="AlphaFoldDB" id="A0A848BQ05"/>
<dbReference type="InterPro" id="IPR036388">
    <property type="entry name" value="WH-like_DNA-bd_sf"/>
</dbReference>
<evidence type="ECO:0000259" key="5">
    <source>
        <dbReference type="PROSITE" id="PS51078"/>
    </source>
</evidence>
<evidence type="ECO:0000313" key="8">
    <source>
        <dbReference type="Proteomes" id="UP000591071"/>
    </source>
</evidence>
<keyword evidence="3" id="KW-0804">Transcription</keyword>
<dbReference type="SMART" id="SM00346">
    <property type="entry name" value="HTH_ICLR"/>
    <property type="match status" value="1"/>
</dbReference>
<dbReference type="Pfam" id="PF09339">
    <property type="entry name" value="HTH_IclR"/>
    <property type="match status" value="1"/>
</dbReference>
<gene>
    <name evidence="6" type="ORF">ACGTZG_05350</name>
    <name evidence="7" type="ORF">HF872_00965</name>
</gene>
<keyword evidence="1" id="KW-0805">Transcription regulation</keyword>
<evidence type="ECO:0000313" key="6">
    <source>
        <dbReference type="EMBL" id="MFG6272611.1"/>
    </source>
</evidence>
<dbReference type="SUPFAM" id="SSF46785">
    <property type="entry name" value="Winged helix' DNA-binding domain"/>
    <property type="match status" value="1"/>
</dbReference>
<dbReference type="Pfam" id="PF01614">
    <property type="entry name" value="IclR_C"/>
    <property type="match status" value="1"/>
</dbReference>
<protein>
    <submittedName>
        <fullName evidence="7">IclR family transcriptional regulator</fullName>
    </submittedName>
</protein>
<dbReference type="PROSITE" id="PS51078">
    <property type="entry name" value="ICLR_ED"/>
    <property type="match status" value="1"/>
</dbReference>
<feature type="domain" description="HTH iclR-type" evidence="4">
    <location>
        <begin position="7"/>
        <end position="67"/>
    </location>
</feature>
<dbReference type="KEGG" id="mhw:ACT01_02950"/>
<reference evidence="6 9" key="2">
    <citation type="submission" date="2024-10" db="EMBL/GenBank/DDBJ databases">
        <authorList>
            <person name="Sang B.-I."/>
            <person name="Prabhaharan D."/>
        </authorList>
    </citation>
    <scope>NUCLEOTIDE SEQUENCE [LARGE SCALE GENOMIC DNA]</scope>
    <source>
        <strain evidence="6 9">MH</strain>
    </source>
</reference>
<evidence type="ECO:0000313" key="9">
    <source>
        <dbReference type="Proteomes" id="UP001605989"/>
    </source>
</evidence>
<accession>A0A848BQ05</accession>
<evidence type="ECO:0000313" key="7">
    <source>
        <dbReference type="EMBL" id="NME27200.1"/>
    </source>
</evidence>
<dbReference type="InterPro" id="IPR005471">
    <property type="entry name" value="Tscrpt_reg_IclR_N"/>
</dbReference>
<dbReference type="InterPro" id="IPR036390">
    <property type="entry name" value="WH_DNA-bd_sf"/>
</dbReference>
<keyword evidence="9" id="KW-1185">Reference proteome</keyword>
<organism evidence="7 8">
    <name type="scientific">Megasphaera hexanoica</name>
    <dbReference type="NCBI Taxonomy" id="1675036"/>
    <lineage>
        <taxon>Bacteria</taxon>
        <taxon>Bacillati</taxon>
        <taxon>Bacillota</taxon>
        <taxon>Negativicutes</taxon>
        <taxon>Veillonellales</taxon>
        <taxon>Veillonellaceae</taxon>
        <taxon>Megasphaera</taxon>
    </lineage>
</organism>
<dbReference type="Proteomes" id="UP000591071">
    <property type="component" value="Unassembled WGS sequence"/>
</dbReference>
<dbReference type="EMBL" id="JBIEKR010000004">
    <property type="protein sequence ID" value="MFG6272611.1"/>
    <property type="molecule type" value="Genomic_DNA"/>
</dbReference>
<dbReference type="PROSITE" id="PS51077">
    <property type="entry name" value="HTH_ICLR"/>
    <property type="match status" value="1"/>
</dbReference>